<sequence length="79" mass="9080">DGYTIPDQSTLNFLIPSAGRRFGDDDSIFQDDNASCHRAKDMTTFLQERHIMSIEWPADSRDLNPVEIKKMFDDKNPTC</sequence>
<dbReference type="OMA" id="HIMSIEW"/>
<reference evidence="1" key="2">
    <citation type="submission" date="2025-09" db="UniProtKB">
        <authorList>
            <consortium name="Ensembl"/>
        </authorList>
    </citation>
    <scope>IDENTIFICATION</scope>
</reference>
<dbReference type="AlphaFoldDB" id="A0A3Q3AA35"/>
<name>A0A3Q3AA35_KRYMA</name>
<dbReference type="Ensembl" id="ENSKMAT00000013379.1">
    <property type="protein sequence ID" value="ENSKMAP00000013176.1"/>
    <property type="gene ID" value="ENSKMAG00000009893.1"/>
</dbReference>
<evidence type="ECO:0000313" key="1">
    <source>
        <dbReference type="Ensembl" id="ENSKMAP00000013176.1"/>
    </source>
</evidence>
<dbReference type="Proteomes" id="UP000264800">
    <property type="component" value="Unplaced"/>
</dbReference>
<dbReference type="Gene3D" id="3.30.420.10">
    <property type="entry name" value="Ribonuclease H-like superfamily/Ribonuclease H"/>
    <property type="match status" value="1"/>
</dbReference>
<reference evidence="1" key="1">
    <citation type="submission" date="2025-08" db="UniProtKB">
        <authorList>
            <consortium name="Ensembl"/>
        </authorList>
    </citation>
    <scope>IDENTIFICATION</scope>
</reference>
<accession>A0A3Q3AA35</accession>
<dbReference type="STRING" id="37003.ENSKMAP00000013176"/>
<dbReference type="InterPro" id="IPR036397">
    <property type="entry name" value="RNaseH_sf"/>
</dbReference>
<dbReference type="GeneTree" id="ENSGT01030000235257"/>
<dbReference type="GO" id="GO:0003676">
    <property type="term" value="F:nucleic acid binding"/>
    <property type="evidence" value="ECO:0007669"/>
    <property type="project" value="InterPro"/>
</dbReference>
<proteinExistence type="predicted"/>
<organism evidence="1 2">
    <name type="scientific">Kryptolebias marmoratus</name>
    <name type="common">Mangrove killifish</name>
    <name type="synonym">Rivulus marmoratus</name>
    <dbReference type="NCBI Taxonomy" id="37003"/>
    <lineage>
        <taxon>Eukaryota</taxon>
        <taxon>Metazoa</taxon>
        <taxon>Chordata</taxon>
        <taxon>Craniata</taxon>
        <taxon>Vertebrata</taxon>
        <taxon>Euteleostomi</taxon>
        <taxon>Actinopterygii</taxon>
        <taxon>Neopterygii</taxon>
        <taxon>Teleostei</taxon>
        <taxon>Neoteleostei</taxon>
        <taxon>Acanthomorphata</taxon>
        <taxon>Ovalentaria</taxon>
        <taxon>Atherinomorphae</taxon>
        <taxon>Cyprinodontiformes</taxon>
        <taxon>Rivulidae</taxon>
        <taxon>Kryptolebias</taxon>
    </lineage>
</organism>
<keyword evidence="2" id="KW-1185">Reference proteome</keyword>
<protein>
    <recommendedName>
        <fullName evidence="3">Tc1-like transposase DDE domain-containing protein</fullName>
    </recommendedName>
</protein>
<evidence type="ECO:0008006" key="3">
    <source>
        <dbReference type="Google" id="ProtNLM"/>
    </source>
</evidence>
<evidence type="ECO:0000313" key="2">
    <source>
        <dbReference type="Proteomes" id="UP000264800"/>
    </source>
</evidence>